<dbReference type="SUPFAM" id="SSF81383">
    <property type="entry name" value="F-box domain"/>
    <property type="match status" value="2"/>
</dbReference>
<dbReference type="PROSITE" id="PS50181">
    <property type="entry name" value="FBOX"/>
    <property type="match status" value="2"/>
</dbReference>
<organism evidence="2 3">
    <name type="scientific">Brassica napus</name>
    <name type="common">Rape</name>
    <dbReference type="NCBI Taxonomy" id="3708"/>
    <lineage>
        <taxon>Eukaryota</taxon>
        <taxon>Viridiplantae</taxon>
        <taxon>Streptophyta</taxon>
        <taxon>Embryophyta</taxon>
        <taxon>Tracheophyta</taxon>
        <taxon>Spermatophyta</taxon>
        <taxon>Magnoliopsida</taxon>
        <taxon>eudicotyledons</taxon>
        <taxon>Gunneridae</taxon>
        <taxon>Pentapetalae</taxon>
        <taxon>rosids</taxon>
        <taxon>malvids</taxon>
        <taxon>Brassicales</taxon>
        <taxon>Brassicaceae</taxon>
        <taxon>Brassiceae</taxon>
        <taxon>Brassica</taxon>
    </lineage>
</organism>
<dbReference type="InterPro" id="IPR050232">
    <property type="entry name" value="FBL13/AtMIF1-like"/>
</dbReference>
<dbReference type="SMART" id="SM00579">
    <property type="entry name" value="FBD"/>
    <property type="match status" value="1"/>
</dbReference>
<dbReference type="InterPro" id="IPR001810">
    <property type="entry name" value="F-box_dom"/>
</dbReference>
<keyword evidence="3" id="KW-1185">Reference proteome</keyword>
<sequence length="587" mass="67538">MDKVSRLPDELLVKVLTFLPTKEAVSTSILSKRWEHLWMWLPKLEYDDQHYSESERKRLRCFIVRSLPLHKAHVIESLRLKLSNSHYFKPQYFKLRVHSSSSHYCLVEHMPNLIEAYIDVEFPNIKSLIESITSVKRLEICLEVLYEEGIVFSQLEHLKLCRCKDCTSNLLVRLLKDSPNLRVLDLYEMIDHYYCGIIPWNPPSTVPACMLSSLQIFNWSAYSGVPGERDLAIYMLKNASHLKTATIWSDECDIPELEMLKELAFSSRASTTCEFILIIMGMDRMDRLSDLPDALLVKILSLLPTKQVVSTMLLSKRWLFLWMFVSRLEYKDDDMFQEGRFLRFLYSSLLLHQAKVLESFSLKLGGNSTGIDLGVCVTLAVNRSVREMVIEIDASSTETRFILPRSLYTTGSRTLVTLKLQNALLVDVSETVSFPSLKTLSLISMKYPRDAFFRTLLSIKCRGDNVACLVVRVPSLKFLTVRATAEVGYHQGLVLDVPSSEFLDIVDYTDGFCVVENTMHKDAHFDGTIFRQLEQLKVCTCETTEWLDLLMRLLKAAPKLRFIVLELVHIPKSQNPNCCKDPILYLV</sequence>
<dbReference type="Pfam" id="PF08387">
    <property type="entry name" value="FBD"/>
    <property type="match status" value="1"/>
</dbReference>
<dbReference type="SMART" id="SM00256">
    <property type="entry name" value="FBOX"/>
    <property type="match status" value="2"/>
</dbReference>
<dbReference type="InterPro" id="IPR006566">
    <property type="entry name" value="FBD"/>
</dbReference>
<name>A0ABQ7XWB1_BRANA</name>
<dbReference type="PANTHER" id="PTHR31900:SF34">
    <property type="entry name" value="EMB|CAB62440.1-RELATED"/>
    <property type="match status" value="1"/>
</dbReference>
<dbReference type="PANTHER" id="PTHR31900">
    <property type="entry name" value="F-BOX/RNI SUPERFAMILY PROTEIN-RELATED"/>
    <property type="match status" value="1"/>
</dbReference>
<reference evidence="2 3" key="1">
    <citation type="submission" date="2021-05" db="EMBL/GenBank/DDBJ databases">
        <title>Genome Assembly of Synthetic Allotetraploid Brassica napus Reveals Homoeologous Exchanges between Subgenomes.</title>
        <authorList>
            <person name="Davis J.T."/>
        </authorList>
    </citation>
    <scope>NUCLEOTIDE SEQUENCE [LARGE SCALE GENOMIC DNA]</scope>
    <source>
        <strain evidence="3">cv. Da-Ae</strain>
        <tissue evidence="2">Seedling</tissue>
    </source>
</reference>
<feature type="domain" description="F-box" evidence="1">
    <location>
        <begin position="285"/>
        <end position="339"/>
    </location>
</feature>
<accession>A0ABQ7XWB1</accession>
<evidence type="ECO:0000259" key="1">
    <source>
        <dbReference type="PROSITE" id="PS50181"/>
    </source>
</evidence>
<evidence type="ECO:0000313" key="3">
    <source>
        <dbReference type="Proteomes" id="UP000824890"/>
    </source>
</evidence>
<dbReference type="Proteomes" id="UP000824890">
    <property type="component" value="Unassembled WGS sequence"/>
</dbReference>
<dbReference type="InterPro" id="IPR053781">
    <property type="entry name" value="F-box_AtFBL13-like"/>
</dbReference>
<proteinExistence type="predicted"/>
<dbReference type="Gene3D" id="1.20.1280.50">
    <property type="match status" value="1"/>
</dbReference>
<feature type="domain" description="F-box" evidence="1">
    <location>
        <begin position="1"/>
        <end position="37"/>
    </location>
</feature>
<dbReference type="EMBL" id="JAGKQM010000019">
    <property type="protein sequence ID" value="KAH0859739.1"/>
    <property type="molecule type" value="Genomic_DNA"/>
</dbReference>
<dbReference type="InterPro" id="IPR032675">
    <property type="entry name" value="LRR_dom_sf"/>
</dbReference>
<comment type="caution">
    <text evidence="2">The sequence shown here is derived from an EMBL/GenBank/DDBJ whole genome shotgun (WGS) entry which is preliminary data.</text>
</comment>
<protein>
    <recommendedName>
        <fullName evidence="1">F-box domain-containing protein</fullName>
    </recommendedName>
</protein>
<dbReference type="Pfam" id="PF00646">
    <property type="entry name" value="F-box"/>
    <property type="match status" value="2"/>
</dbReference>
<dbReference type="CDD" id="cd22160">
    <property type="entry name" value="F-box_AtFBL13-like"/>
    <property type="match status" value="2"/>
</dbReference>
<dbReference type="Gene3D" id="3.80.10.10">
    <property type="entry name" value="Ribonuclease Inhibitor"/>
    <property type="match status" value="1"/>
</dbReference>
<gene>
    <name evidence="2" type="ORF">HID58_088000</name>
</gene>
<dbReference type="InterPro" id="IPR036047">
    <property type="entry name" value="F-box-like_dom_sf"/>
</dbReference>
<evidence type="ECO:0000313" key="2">
    <source>
        <dbReference type="EMBL" id="KAH0859739.1"/>
    </source>
</evidence>